<reference evidence="1" key="1">
    <citation type="submission" date="2024-07" db="EMBL/GenBank/DDBJ databases">
        <title>Metagenome and Metagenome-Assembled Genomes of Archaea from a hot spring from the geothermal field of Los Azufres, Mexico.</title>
        <authorList>
            <person name="Marin-Paredes R."/>
            <person name="Martinez-Romero E."/>
            <person name="Servin-Garciduenas L.E."/>
        </authorList>
    </citation>
    <scope>NUCLEOTIDE SEQUENCE</scope>
    <source>
        <strain evidence="1">AZ1-454</strain>
    </source>
</reference>
<comment type="caution">
    <text evidence="1">The sequence shown here is derived from an EMBL/GenBank/DDBJ whole genome shotgun (WGS) entry which is preliminary data.</text>
</comment>
<evidence type="ECO:0000313" key="2">
    <source>
        <dbReference type="Proteomes" id="UP000053480"/>
    </source>
</evidence>
<accession>A0ACC6TQ19</accession>
<proteinExistence type="predicted"/>
<dbReference type="Proteomes" id="UP000053480">
    <property type="component" value="Unassembled WGS sequence"/>
</dbReference>
<organism evidence="1 2">
    <name type="scientific">Candidatus Aramenus sulfurataquae</name>
    <dbReference type="NCBI Taxonomy" id="1326980"/>
    <lineage>
        <taxon>Archaea</taxon>
        <taxon>Thermoproteota</taxon>
        <taxon>Thermoprotei</taxon>
        <taxon>Sulfolobales</taxon>
        <taxon>Sulfolobaceae</taxon>
        <taxon>Candidatus Aramenus</taxon>
    </lineage>
</organism>
<protein>
    <submittedName>
        <fullName evidence="1">GtrA family protein</fullName>
    </submittedName>
</protein>
<evidence type="ECO:0000313" key="1">
    <source>
        <dbReference type="EMBL" id="MEW9491912.1"/>
    </source>
</evidence>
<name>A0ACC6TQ19_9CREN</name>
<sequence length="143" mass="15642">MIRLLKYAVVGGLGTLVNEGVVLFTANLLPISVSLALAIEVSILFNFILNDLWTFNDKRTGSVWRRLGKFHLSSLSGGVVQYIVVVALLVAVLHFGNLTEILSVLFFSSLVKLQSILLGVINFVGIASGFLVRFLTSVKFVWS</sequence>
<gene>
    <name evidence="1" type="ORF">TQ35_0006910</name>
</gene>
<dbReference type="EMBL" id="JZWS03000009">
    <property type="protein sequence ID" value="MEW9491912.1"/>
    <property type="molecule type" value="Genomic_DNA"/>
</dbReference>